<dbReference type="Proteomes" id="UP001501842">
    <property type="component" value="Unassembled WGS sequence"/>
</dbReference>
<keyword evidence="3" id="KW-1185">Reference proteome</keyword>
<evidence type="ECO:0000313" key="2">
    <source>
        <dbReference type="EMBL" id="GAA2736021.1"/>
    </source>
</evidence>
<dbReference type="RefSeq" id="WP_344455859.1">
    <property type="nucleotide sequence ID" value="NZ_BAAATZ010000031.1"/>
</dbReference>
<proteinExistence type="predicted"/>
<accession>A0ABN3UN23</accession>
<reference evidence="2 3" key="1">
    <citation type="journal article" date="2019" name="Int. J. Syst. Evol. Microbiol.">
        <title>The Global Catalogue of Microorganisms (GCM) 10K type strain sequencing project: providing services to taxonomists for standard genome sequencing and annotation.</title>
        <authorList>
            <consortium name="The Broad Institute Genomics Platform"/>
            <consortium name="The Broad Institute Genome Sequencing Center for Infectious Disease"/>
            <person name="Wu L."/>
            <person name="Ma J."/>
        </authorList>
    </citation>
    <scope>NUCLEOTIDE SEQUENCE [LARGE SCALE GENOMIC DNA]</scope>
    <source>
        <strain evidence="2 3">JCM 8201</strain>
    </source>
</reference>
<sequence>MRITRGLAWVLPGVALAGLVAVVQTPEAAAARPADRWGVIGRNTYGSPSAELRTGPYGRTGPEFPALQPPPYGRGSLGLTVDDGEKIAFGNETDFARTPLRRIRSVKYWIFTGIDSGTSTIRPSFSMEVNPKIENLPYTTLVYLPDVSLSPSRPVTHDFRNVWQQYDATAPGNRWGSSRSIDGTTTCTLSNPCSFDTLKSKMPNAVISYSVAIQKGTDDAFVGAVDGLQINNSLFDFERSGVHRRPC</sequence>
<name>A0ABN3UN23_9ACTN</name>
<dbReference type="EMBL" id="BAAATZ010000031">
    <property type="protein sequence ID" value="GAA2736021.1"/>
    <property type="molecule type" value="Genomic_DNA"/>
</dbReference>
<evidence type="ECO:0000313" key="3">
    <source>
        <dbReference type="Proteomes" id="UP001501842"/>
    </source>
</evidence>
<feature type="chain" id="PRO_5046611012" evidence="1">
    <location>
        <begin position="18"/>
        <end position="247"/>
    </location>
</feature>
<feature type="signal peptide" evidence="1">
    <location>
        <begin position="1"/>
        <end position="17"/>
    </location>
</feature>
<evidence type="ECO:0000256" key="1">
    <source>
        <dbReference type="SAM" id="SignalP"/>
    </source>
</evidence>
<organism evidence="2 3">
    <name type="scientific">Actinocorallia aurantiaca</name>
    <dbReference type="NCBI Taxonomy" id="46204"/>
    <lineage>
        <taxon>Bacteria</taxon>
        <taxon>Bacillati</taxon>
        <taxon>Actinomycetota</taxon>
        <taxon>Actinomycetes</taxon>
        <taxon>Streptosporangiales</taxon>
        <taxon>Thermomonosporaceae</taxon>
        <taxon>Actinocorallia</taxon>
    </lineage>
</organism>
<keyword evidence="1" id="KW-0732">Signal</keyword>
<gene>
    <name evidence="2" type="ORF">GCM10010439_62180</name>
</gene>
<comment type="caution">
    <text evidence="2">The sequence shown here is derived from an EMBL/GenBank/DDBJ whole genome shotgun (WGS) entry which is preliminary data.</text>
</comment>
<protein>
    <submittedName>
        <fullName evidence="2">Uncharacterized protein</fullName>
    </submittedName>
</protein>